<accession>A0A6M4WXD3</accession>
<evidence type="ECO:0008006" key="3">
    <source>
        <dbReference type="Google" id="ProtNLM"/>
    </source>
</evidence>
<name>A0A6M4WXD3_9ACTN</name>
<sequence>MSTSSPDVTVILPCAGYGVRFGAPYSKELHSLAPGVCVIDRSLEAVVELARSGLRVRLVVVFRTHKLDVVGHLASYARDFSMVFVYQDDSLEDNLSGAIRTALPLAEGRVALVLPDITLVGPGSERSLVEAVGRTEPSGWCVVASRGHDPDALRELGALRLGVRETGTRVLAAEEKPLCPDGFNAAWAMVVASPRQAHRLPEIALKGADSPLVGASAVEVAGFVNFNTAGTPG</sequence>
<dbReference type="InterPro" id="IPR029044">
    <property type="entry name" value="Nucleotide-diphossugar_trans"/>
</dbReference>
<dbReference type="SUPFAM" id="SSF53448">
    <property type="entry name" value="Nucleotide-diphospho-sugar transferases"/>
    <property type="match status" value="1"/>
</dbReference>
<dbReference type="Proteomes" id="UP000502665">
    <property type="component" value="Chromosome"/>
</dbReference>
<evidence type="ECO:0000313" key="1">
    <source>
        <dbReference type="EMBL" id="QJT05210.1"/>
    </source>
</evidence>
<protein>
    <recommendedName>
        <fullName evidence="3">MobA-like NTP transferase domain-containing protein</fullName>
    </recommendedName>
</protein>
<organism evidence="1 2">
    <name type="scientific">Streptomyces asoensis</name>
    <dbReference type="NCBI Taxonomy" id="249586"/>
    <lineage>
        <taxon>Bacteria</taxon>
        <taxon>Bacillati</taxon>
        <taxon>Actinomycetota</taxon>
        <taxon>Actinomycetes</taxon>
        <taxon>Kitasatosporales</taxon>
        <taxon>Streptomycetaceae</taxon>
        <taxon>Streptomyces</taxon>
    </lineage>
</organism>
<keyword evidence="2" id="KW-1185">Reference proteome</keyword>
<reference evidence="1" key="1">
    <citation type="submission" date="2020-03" db="EMBL/GenBank/DDBJ databases">
        <title>Molecular networking-based the target discovery of potent antiproliferative macrolactams: 5/6/7/16 polycyclic ansamycins and glycosylated trienomycin from Streptomyces cacaoi subsp. asoensis.</title>
        <authorList>
            <person name="Liu L.-L."/>
        </authorList>
    </citation>
    <scope>NUCLEOTIDE SEQUENCE [LARGE SCALE GENOMIC DNA]</scope>
    <source>
        <strain evidence="1">H2S5</strain>
    </source>
</reference>
<dbReference type="AlphaFoldDB" id="A0A6M4WXD3"/>
<dbReference type="EMBL" id="CP049838">
    <property type="protein sequence ID" value="QJT05210.1"/>
    <property type="molecule type" value="Genomic_DNA"/>
</dbReference>
<dbReference type="Gene3D" id="3.90.550.10">
    <property type="entry name" value="Spore Coat Polysaccharide Biosynthesis Protein SpsA, Chain A"/>
    <property type="match status" value="1"/>
</dbReference>
<dbReference type="RefSeq" id="WP_171400531.1">
    <property type="nucleotide sequence ID" value="NZ_CP049838.1"/>
</dbReference>
<proteinExistence type="predicted"/>
<gene>
    <name evidence="1" type="ORF">G9272_36980</name>
</gene>
<evidence type="ECO:0000313" key="2">
    <source>
        <dbReference type="Proteomes" id="UP000502665"/>
    </source>
</evidence>